<dbReference type="EMBL" id="QFNN01000008">
    <property type="protein sequence ID" value="PZO91534.1"/>
    <property type="molecule type" value="Genomic_DNA"/>
</dbReference>
<dbReference type="AlphaFoldDB" id="A0A2W5AAF5"/>
<dbReference type="PANTHER" id="PTHR43283:SF7">
    <property type="entry name" value="BETA-LACTAMASE-RELATED DOMAIN-CONTAINING PROTEIN"/>
    <property type="match status" value="1"/>
</dbReference>
<reference evidence="3 4" key="1">
    <citation type="submission" date="2017-08" db="EMBL/GenBank/DDBJ databases">
        <title>Infants hospitalized years apart are colonized by the same room-sourced microbial strains.</title>
        <authorList>
            <person name="Brooks B."/>
            <person name="Olm M.R."/>
            <person name="Firek B.A."/>
            <person name="Baker R."/>
            <person name="Thomas B.C."/>
            <person name="Morowitz M.J."/>
            <person name="Banfield J.F."/>
        </authorList>
    </citation>
    <scope>NUCLEOTIDE SEQUENCE [LARGE SCALE GENOMIC DNA]</scope>
    <source>
        <strain evidence="3">S2_018_000_R2_101</strain>
    </source>
</reference>
<gene>
    <name evidence="3" type="ORF">DI623_02945</name>
</gene>
<dbReference type="PANTHER" id="PTHR43283">
    <property type="entry name" value="BETA-LACTAMASE-RELATED"/>
    <property type="match status" value="1"/>
</dbReference>
<comment type="caution">
    <text evidence="3">The sequence shown here is derived from an EMBL/GenBank/DDBJ whole genome shotgun (WGS) entry which is preliminary data.</text>
</comment>
<dbReference type="InterPro" id="IPR012338">
    <property type="entry name" value="Beta-lactam/transpept-like"/>
</dbReference>
<dbReference type="GO" id="GO:0016787">
    <property type="term" value="F:hydrolase activity"/>
    <property type="evidence" value="ECO:0007669"/>
    <property type="project" value="UniProtKB-KW"/>
</dbReference>
<keyword evidence="1" id="KW-0732">Signal</keyword>
<feature type="signal peptide" evidence="1">
    <location>
        <begin position="1"/>
        <end position="21"/>
    </location>
</feature>
<evidence type="ECO:0000313" key="3">
    <source>
        <dbReference type="EMBL" id="PZO91534.1"/>
    </source>
</evidence>
<feature type="domain" description="Beta-lactamase-related" evidence="2">
    <location>
        <begin position="173"/>
        <end position="435"/>
    </location>
</feature>
<dbReference type="InterPro" id="IPR001466">
    <property type="entry name" value="Beta-lactam-related"/>
</dbReference>
<evidence type="ECO:0000256" key="1">
    <source>
        <dbReference type="SAM" id="SignalP"/>
    </source>
</evidence>
<proteinExistence type="predicted"/>
<dbReference type="Gene3D" id="3.40.710.10">
    <property type="entry name" value="DD-peptidase/beta-lactamase superfamily"/>
    <property type="match status" value="1"/>
</dbReference>
<dbReference type="Proteomes" id="UP000249066">
    <property type="component" value="Unassembled WGS sequence"/>
</dbReference>
<dbReference type="SUPFAM" id="SSF56601">
    <property type="entry name" value="beta-lactamase/transpeptidase-like"/>
    <property type="match status" value="1"/>
</dbReference>
<name>A0A2W5AAF5_9SPHN</name>
<protein>
    <submittedName>
        <fullName evidence="3">Serine hydrolase</fullName>
    </submittedName>
</protein>
<organism evidence="3 4">
    <name type="scientific">Sphingomonas sanxanigenens</name>
    <dbReference type="NCBI Taxonomy" id="397260"/>
    <lineage>
        <taxon>Bacteria</taxon>
        <taxon>Pseudomonadati</taxon>
        <taxon>Pseudomonadota</taxon>
        <taxon>Alphaproteobacteria</taxon>
        <taxon>Sphingomonadales</taxon>
        <taxon>Sphingomonadaceae</taxon>
        <taxon>Sphingomonas</taxon>
    </lineage>
</organism>
<accession>A0A2W5AAF5</accession>
<dbReference type="Pfam" id="PF00144">
    <property type="entry name" value="Beta-lactamase"/>
    <property type="match status" value="1"/>
</dbReference>
<keyword evidence="3" id="KW-0378">Hydrolase</keyword>
<sequence length="461" mass="49750">MGVKANSLVLAALLATSPALAQDAKPYDRALAAGYKAEFLCGGIFVAGRTEQQIETEELVGIYPELEPVVPTLKATIDRNAKTVSVAFDDKLPPRIAVYRPLVGCSTLPIGATAETARRVPQLIVLDNGPRDFRPWPMGEQNASAPPRGDEAALDKLVATAFDKTTYGANNATTAVVILQDGKIVAEQYRDGFGKYIAQRTWSVGKSVAGTLIGRAKLEGILDPAAPAPIPEWQTPGDPRAAITTDMLLRMASGLHSDSAGNRTDAIYFGGTTVTEQAPGWPLEAAPMSRFRYANNDILLAVRGLRAKLGEARMLSYPFQTFQMLGMTRTVAETDWQGNFVLSSQVWTTARDLARLGLLYAQDGMWEGERVLPEGWVDYVRKPAGPQPEEGAGYGASFWVFGPQQGLPEGSFAAQGNRGQYVMIVPDRKIVIVRMGLDSTKARFDIAKFSADILATLKPGS</sequence>
<dbReference type="InterPro" id="IPR050789">
    <property type="entry name" value="Diverse_Enzym_Activities"/>
</dbReference>
<evidence type="ECO:0000259" key="2">
    <source>
        <dbReference type="Pfam" id="PF00144"/>
    </source>
</evidence>
<evidence type="ECO:0000313" key="4">
    <source>
        <dbReference type="Proteomes" id="UP000249066"/>
    </source>
</evidence>
<feature type="chain" id="PRO_5015994990" evidence="1">
    <location>
        <begin position="22"/>
        <end position="461"/>
    </location>
</feature>